<dbReference type="AlphaFoldDB" id="A0A0A9EKR3"/>
<reference evidence="1" key="2">
    <citation type="journal article" date="2015" name="Data Brief">
        <title>Shoot transcriptome of the giant reed, Arundo donax.</title>
        <authorList>
            <person name="Barrero R.A."/>
            <person name="Guerrero F.D."/>
            <person name="Moolhuijzen P."/>
            <person name="Goolsby J.A."/>
            <person name="Tidwell J."/>
            <person name="Bellgard S.E."/>
            <person name="Bellgard M.I."/>
        </authorList>
    </citation>
    <scope>NUCLEOTIDE SEQUENCE</scope>
    <source>
        <tissue evidence="1">Shoot tissue taken approximately 20 cm above the soil surface</tissue>
    </source>
</reference>
<reference evidence="1" key="1">
    <citation type="submission" date="2014-09" db="EMBL/GenBank/DDBJ databases">
        <authorList>
            <person name="Magalhaes I.L.F."/>
            <person name="Oliveira U."/>
            <person name="Santos F.R."/>
            <person name="Vidigal T.H.D.A."/>
            <person name="Brescovit A.D."/>
            <person name="Santos A.J."/>
        </authorList>
    </citation>
    <scope>NUCLEOTIDE SEQUENCE</scope>
    <source>
        <tissue evidence="1">Shoot tissue taken approximately 20 cm above the soil surface</tissue>
    </source>
</reference>
<accession>A0A0A9EKR3</accession>
<organism evidence="1">
    <name type="scientific">Arundo donax</name>
    <name type="common">Giant reed</name>
    <name type="synonym">Donax arundinaceus</name>
    <dbReference type="NCBI Taxonomy" id="35708"/>
    <lineage>
        <taxon>Eukaryota</taxon>
        <taxon>Viridiplantae</taxon>
        <taxon>Streptophyta</taxon>
        <taxon>Embryophyta</taxon>
        <taxon>Tracheophyta</taxon>
        <taxon>Spermatophyta</taxon>
        <taxon>Magnoliopsida</taxon>
        <taxon>Liliopsida</taxon>
        <taxon>Poales</taxon>
        <taxon>Poaceae</taxon>
        <taxon>PACMAD clade</taxon>
        <taxon>Arundinoideae</taxon>
        <taxon>Arundineae</taxon>
        <taxon>Arundo</taxon>
    </lineage>
</organism>
<protein>
    <submittedName>
        <fullName evidence="1">Uncharacterized protein</fullName>
    </submittedName>
</protein>
<evidence type="ECO:0000313" key="1">
    <source>
        <dbReference type="EMBL" id="JAD96597.1"/>
    </source>
</evidence>
<name>A0A0A9EKR3_ARUDO</name>
<sequence>MMKGRLRLLTSCTCIGHWQDQGMMPHHLLRSCRTAIGGGAHGAPTNMFVLFIPDQIIQSQCGKLPADDFQIAAGTFM</sequence>
<dbReference type="EMBL" id="GBRH01201298">
    <property type="protein sequence ID" value="JAD96597.1"/>
    <property type="molecule type" value="Transcribed_RNA"/>
</dbReference>
<proteinExistence type="predicted"/>